<reference evidence="1" key="1">
    <citation type="submission" date="2020-02" db="EMBL/GenBank/DDBJ databases">
        <authorList>
            <person name="Meier V. D."/>
        </authorList>
    </citation>
    <scope>NUCLEOTIDE SEQUENCE</scope>
    <source>
        <strain evidence="1">AVDCRST_MAG93</strain>
    </source>
</reference>
<sequence>MTKPETQAVIFDLDGLLIDSEIVWNTVRAEIAAQRGVVWTEADHRAVMGVSTAEWVAYMIERLELDLGPAEVQELVSSRMVASYRERIPLKPGAMELVHKVGEHLPVGLASGSVRNLIDIVISAPEFAGRFRAVVSADEVGRGKPHPDVYLETARRLVVAPEACVCLEDSGHGIDAGKAAGMRVIAVPDPRFMPEAATLARADVVVDSLTEVTLEM</sequence>
<protein>
    <submittedName>
        <fullName evidence="1">Uncharacterized protein</fullName>
    </submittedName>
</protein>
<gene>
    <name evidence="1" type="ORF">AVDCRST_MAG93-3859</name>
</gene>
<dbReference type="AlphaFoldDB" id="A0A6J4JY08"/>
<dbReference type="EMBL" id="CADCTR010001314">
    <property type="protein sequence ID" value="CAA9290579.1"/>
    <property type="molecule type" value="Genomic_DNA"/>
</dbReference>
<proteinExistence type="predicted"/>
<dbReference type="SFLD" id="SFLDG01135">
    <property type="entry name" value="C1.5.6:_HAD__Beta-PGM__Phospha"/>
    <property type="match status" value="1"/>
</dbReference>
<dbReference type="PANTHER" id="PTHR18901:SF38">
    <property type="entry name" value="PSEUDOURIDINE-5'-PHOSPHATASE"/>
    <property type="match status" value="1"/>
</dbReference>
<dbReference type="Gene3D" id="1.10.150.240">
    <property type="entry name" value="Putative phosphatase, domain 2"/>
    <property type="match status" value="1"/>
</dbReference>
<dbReference type="InterPro" id="IPR023198">
    <property type="entry name" value="PGP-like_dom2"/>
</dbReference>
<dbReference type="InterPro" id="IPR036412">
    <property type="entry name" value="HAD-like_sf"/>
</dbReference>
<dbReference type="InterPro" id="IPR023214">
    <property type="entry name" value="HAD_sf"/>
</dbReference>
<accession>A0A6J4JY08</accession>
<evidence type="ECO:0000313" key="1">
    <source>
        <dbReference type="EMBL" id="CAA9290579.1"/>
    </source>
</evidence>
<dbReference type="NCBIfam" id="TIGR01509">
    <property type="entry name" value="HAD-SF-IA-v3"/>
    <property type="match status" value="1"/>
</dbReference>
<dbReference type="SUPFAM" id="SSF56784">
    <property type="entry name" value="HAD-like"/>
    <property type="match status" value="1"/>
</dbReference>
<dbReference type="InterPro" id="IPR006439">
    <property type="entry name" value="HAD-SF_hydro_IA"/>
</dbReference>
<dbReference type="InterPro" id="IPR041492">
    <property type="entry name" value="HAD_2"/>
</dbReference>
<organism evidence="1">
    <name type="scientific">uncultured Chloroflexia bacterium</name>
    <dbReference type="NCBI Taxonomy" id="1672391"/>
    <lineage>
        <taxon>Bacteria</taxon>
        <taxon>Bacillati</taxon>
        <taxon>Chloroflexota</taxon>
        <taxon>Chloroflexia</taxon>
        <taxon>environmental samples</taxon>
    </lineage>
</organism>
<dbReference type="SFLD" id="SFLDG01129">
    <property type="entry name" value="C1.5:_HAD__Beta-PGM__Phosphata"/>
    <property type="match status" value="1"/>
</dbReference>
<dbReference type="Pfam" id="PF13419">
    <property type="entry name" value="HAD_2"/>
    <property type="match status" value="1"/>
</dbReference>
<dbReference type="PANTHER" id="PTHR18901">
    <property type="entry name" value="2-DEOXYGLUCOSE-6-PHOSPHATE PHOSPHATASE 2"/>
    <property type="match status" value="1"/>
</dbReference>
<dbReference type="SFLD" id="SFLDS00003">
    <property type="entry name" value="Haloacid_Dehalogenase"/>
    <property type="match status" value="1"/>
</dbReference>
<name>A0A6J4JY08_9CHLR</name>
<dbReference type="Gene3D" id="3.40.50.1000">
    <property type="entry name" value="HAD superfamily/HAD-like"/>
    <property type="match status" value="1"/>
</dbReference>
<feature type="non-terminal residue" evidence="1">
    <location>
        <position position="216"/>
    </location>
</feature>